<dbReference type="Gene3D" id="3.40.50.720">
    <property type="entry name" value="NAD(P)-binding Rossmann-like Domain"/>
    <property type="match status" value="1"/>
</dbReference>
<evidence type="ECO:0000259" key="1">
    <source>
        <dbReference type="Pfam" id="PF01408"/>
    </source>
</evidence>
<reference evidence="4" key="1">
    <citation type="journal article" date="2019" name="Int. J. Syst. Evol. Microbiol.">
        <title>The Global Catalogue of Microorganisms (GCM) 10K type strain sequencing project: providing services to taxonomists for standard genome sequencing and annotation.</title>
        <authorList>
            <consortium name="The Broad Institute Genomics Platform"/>
            <consortium name="The Broad Institute Genome Sequencing Center for Infectious Disease"/>
            <person name="Wu L."/>
            <person name="Ma J."/>
        </authorList>
    </citation>
    <scope>NUCLEOTIDE SEQUENCE [LARGE SCALE GENOMIC DNA]</scope>
    <source>
        <strain evidence="4">NBRC 15640</strain>
    </source>
</reference>
<gene>
    <name evidence="3" type="ORF">GCM10007932_40980</name>
</gene>
<keyword evidence="4" id="KW-1185">Reference proteome</keyword>
<feature type="domain" description="GFO/IDH/MocA-like oxidoreductase" evidence="2">
    <location>
        <begin position="139"/>
        <end position="276"/>
    </location>
</feature>
<evidence type="ECO:0000313" key="3">
    <source>
        <dbReference type="EMBL" id="GLQ74736.1"/>
    </source>
</evidence>
<accession>A0AAV5NVL9</accession>
<feature type="domain" description="Gfo/Idh/MocA-like oxidoreductase N-terminal" evidence="1">
    <location>
        <begin position="4"/>
        <end position="131"/>
    </location>
</feature>
<dbReference type="EMBL" id="BSNX01000063">
    <property type="protein sequence ID" value="GLQ74736.1"/>
    <property type="molecule type" value="Genomic_DNA"/>
</dbReference>
<dbReference type="InterPro" id="IPR036291">
    <property type="entry name" value="NAD(P)-bd_dom_sf"/>
</dbReference>
<protein>
    <submittedName>
        <fullName evidence="3">Oxidoreductase</fullName>
    </submittedName>
</protein>
<evidence type="ECO:0000259" key="2">
    <source>
        <dbReference type="Pfam" id="PF22725"/>
    </source>
</evidence>
<dbReference type="PANTHER" id="PTHR43377">
    <property type="entry name" value="BILIVERDIN REDUCTASE A"/>
    <property type="match status" value="1"/>
</dbReference>
<dbReference type="Pfam" id="PF01408">
    <property type="entry name" value="GFO_IDH_MocA"/>
    <property type="match status" value="1"/>
</dbReference>
<dbReference type="InterPro" id="IPR051450">
    <property type="entry name" value="Gfo/Idh/MocA_Oxidoreductases"/>
</dbReference>
<name>A0AAV5NVL9_9VIBR</name>
<dbReference type="GO" id="GO:0000166">
    <property type="term" value="F:nucleotide binding"/>
    <property type="evidence" value="ECO:0007669"/>
    <property type="project" value="InterPro"/>
</dbReference>
<dbReference type="SUPFAM" id="SSF55347">
    <property type="entry name" value="Glyceraldehyde-3-phosphate dehydrogenase-like, C-terminal domain"/>
    <property type="match status" value="1"/>
</dbReference>
<organism evidence="3 4">
    <name type="scientific">Vibrio penaeicida</name>
    <dbReference type="NCBI Taxonomy" id="104609"/>
    <lineage>
        <taxon>Bacteria</taxon>
        <taxon>Pseudomonadati</taxon>
        <taxon>Pseudomonadota</taxon>
        <taxon>Gammaproteobacteria</taxon>
        <taxon>Vibrionales</taxon>
        <taxon>Vibrionaceae</taxon>
        <taxon>Vibrio</taxon>
    </lineage>
</organism>
<dbReference type="Proteomes" id="UP001156690">
    <property type="component" value="Unassembled WGS sequence"/>
</dbReference>
<dbReference type="Gene3D" id="3.30.360.10">
    <property type="entry name" value="Dihydrodipicolinate Reductase, domain 2"/>
    <property type="match status" value="1"/>
</dbReference>
<evidence type="ECO:0000313" key="4">
    <source>
        <dbReference type="Proteomes" id="UP001156690"/>
    </source>
</evidence>
<dbReference type="SUPFAM" id="SSF51735">
    <property type="entry name" value="NAD(P)-binding Rossmann-fold domains"/>
    <property type="match status" value="1"/>
</dbReference>
<dbReference type="Pfam" id="PF22725">
    <property type="entry name" value="GFO_IDH_MocA_C3"/>
    <property type="match status" value="1"/>
</dbReference>
<dbReference type="RefSeq" id="WP_126606288.1">
    <property type="nucleotide sequence ID" value="NZ_AP025144.1"/>
</dbReference>
<proteinExistence type="predicted"/>
<dbReference type="AlphaFoldDB" id="A0AAV5NVL9"/>
<comment type="caution">
    <text evidence="3">The sequence shown here is derived from an EMBL/GenBank/DDBJ whole genome shotgun (WGS) entry which is preliminary data.</text>
</comment>
<dbReference type="InterPro" id="IPR000683">
    <property type="entry name" value="Gfo/Idh/MocA-like_OxRdtase_N"/>
</dbReference>
<dbReference type="PANTHER" id="PTHR43377:SF8">
    <property type="entry name" value="BLR3664 PROTEIN"/>
    <property type="match status" value="1"/>
</dbReference>
<dbReference type="InterPro" id="IPR055170">
    <property type="entry name" value="GFO_IDH_MocA-like_dom"/>
</dbReference>
<sequence>MEKINIAVVGAGLIGKSHIKLLTSDNSNYALFAIVDPTDDGRELAKNLGVPWYSELETMFSDSDSNSSERSKKLDGVILATPNHLHVEQAIACLEAGIPAIIEKPVAHSLSEGERLYRIAQDYSTPLLVGHHRMHSPIMRKAKELIDSGSLGATVAVTGSALFYKPDDYFELGTWRTKIGGGPILINMIHEIGNLRYLCGEISSVQATASNTHRGFEVEDTVAIVFSFSNGTLGTFILSDTAGSARSWEQTTQENKSYATYPDEDCYHIAGTHGSLSVPTLKLKRYLKDEDRSWWKPFECSDVELERKDPLEAQLHHFCNVIRGQAEPLVSVHDGVQNLRVTEAIVEAVKSGEKVFIQTPPFQDLESAQGRK</sequence>